<keyword evidence="1" id="KW-0175">Coiled coil</keyword>
<evidence type="ECO:0000313" key="3">
    <source>
        <dbReference type="Proteomes" id="UP000501780"/>
    </source>
</evidence>
<accession>A0A6H0KV17</accession>
<name>A0A6H0KV17_9BACE</name>
<evidence type="ECO:0000256" key="1">
    <source>
        <dbReference type="SAM" id="Coils"/>
    </source>
</evidence>
<dbReference type="RefSeq" id="WP_167965663.1">
    <property type="nucleotide sequence ID" value="NZ_CP050831.1"/>
</dbReference>
<keyword evidence="3" id="KW-1185">Reference proteome</keyword>
<dbReference type="AlphaFoldDB" id="A0A6H0KV17"/>
<feature type="coiled-coil region" evidence="1">
    <location>
        <begin position="105"/>
        <end position="132"/>
    </location>
</feature>
<reference evidence="2 3" key="1">
    <citation type="submission" date="2020-03" db="EMBL/GenBank/DDBJ databases">
        <title>Genomic analysis of Bacteroides faecium CBA7301.</title>
        <authorList>
            <person name="Kim J."/>
            <person name="Roh S.W."/>
        </authorList>
    </citation>
    <scope>NUCLEOTIDE SEQUENCE [LARGE SCALE GENOMIC DNA]</scope>
    <source>
        <strain evidence="2 3">CBA7301</strain>
    </source>
</reference>
<dbReference type="KEGG" id="bfc:BacF7301_20195"/>
<organism evidence="2 3">
    <name type="scientific">Bacteroides faecium</name>
    <dbReference type="NCBI Taxonomy" id="2715212"/>
    <lineage>
        <taxon>Bacteria</taxon>
        <taxon>Pseudomonadati</taxon>
        <taxon>Bacteroidota</taxon>
        <taxon>Bacteroidia</taxon>
        <taxon>Bacteroidales</taxon>
        <taxon>Bacteroidaceae</taxon>
        <taxon>Bacteroides</taxon>
    </lineage>
</organism>
<proteinExistence type="predicted"/>
<dbReference type="EMBL" id="CP050831">
    <property type="protein sequence ID" value="QIU96328.1"/>
    <property type="molecule type" value="Genomic_DNA"/>
</dbReference>
<protein>
    <submittedName>
        <fullName evidence="2">Uncharacterized protein</fullName>
    </submittedName>
</protein>
<sequence length="137" mass="16279">MEKEQEKKVPQYTKSNLKRFIYSEDGTRYQQFLDEKNYQLEDFEKKTIQEQATELKLFFDSKGWKLKANRQGKFPENIVLKVDDKSLIEKITDSIKCDNDKKIDLIKKALLLKTKEEELTKLQQEINEITTEINAVI</sequence>
<evidence type="ECO:0000313" key="2">
    <source>
        <dbReference type="EMBL" id="QIU96328.1"/>
    </source>
</evidence>
<gene>
    <name evidence="2" type="ORF">BacF7301_20195</name>
</gene>
<dbReference type="Proteomes" id="UP000501780">
    <property type="component" value="Chromosome"/>
</dbReference>